<dbReference type="AlphaFoldDB" id="A0AAN7H698"/>
<keyword evidence="1" id="KW-0812">Transmembrane</keyword>
<name>A0AAN7H698_9PEZI</name>
<dbReference type="Proteomes" id="UP001301958">
    <property type="component" value="Unassembled WGS sequence"/>
</dbReference>
<keyword evidence="3" id="KW-1185">Reference proteome</keyword>
<organism evidence="2 3">
    <name type="scientific">Podospora fimiseda</name>
    <dbReference type="NCBI Taxonomy" id="252190"/>
    <lineage>
        <taxon>Eukaryota</taxon>
        <taxon>Fungi</taxon>
        <taxon>Dikarya</taxon>
        <taxon>Ascomycota</taxon>
        <taxon>Pezizomycotina</taxon>
        <taxon>Sordariomycetes</taxon>
        <taxon>Sordariomycetidae</taxon>
        <taxon>Sordariales</taxon>
        <taxon>Podosporaceae</taxon>
        <taxon>Podospora</taxon>
    </lineage>
</organism>
<accession>A0AAN7H698</accession>
<evidence type="ECO:0000313" key="2">
    <source>
        <dbReference type="EMBL" id="KAK4230225.1"/>
    </source>
</evidence>
<gene>
    <name evidence="2" type="ORF">QBC38DRAFT_469731</name>
</gene>
<dbReference type="Pfam" id="PF07103">
    <property type="entry name" value="DUF1365"/>
    <property type="match status" value="1"/>
</dbReference>
<dbReference type="PANTHER" id="PTHR33973">
    <property type="entry name" value="OS07G0153300 PROTEIN"/>
    <property type="match status" value="1"/>
</dbReference>
<feature type="transmembrane region" description="Helical" evidence="1">
    <location>
        <begin position="41"/>
        <end position="60"/>
    </location>
</feature>
<reference evidence="2" key="2">
    <citation type="submission" date="2023-05" db="EMBL/GenBank/DDBJ databases">
        <authorList>
            <consortium name="Lawrence Berkeley National Laboratory"/>
            <person name="Steindorff A."/>
            <person name="Hensen N."/>
            <person name="Bonometti L."/>
            <person name="Westerberg I."/>
            <person name="Brannstrom I.O."/>
            <person name="Guillou S."/>
            <person name="Cros-Aarteil S."/>
            <person name="Calhoun S."/>
            <person name="Haridas S."/>
            <person name="Kuo A."/>
            <person name="Mondo S."/>
            <person name="Pangilinan J."/>
            <person name="Riley R."/>
            <person name="Labutti K."/>
            <person name="Andreopoulos B."/>
            <person name="Lipzen A."/>
            <person name="Chen C."/>
            <person name="Yanf M."/>
            <person name="Daum C."/>
            <person name="Ng V."/>
            <person name="Clum A."/>
            <person name="Ohm R."/>
            <person name="Martin F."/>
            <person name="Silar P."/>
            <person name="Natvig D."/>
            <person name="Lalanne C."/>
            <person name="Gautier V."/>
            <person name="Ament-Velasquez S.L."/>
            <person name="Kruys A."/>
            <person name="Hutchinson M.I."/>
            <person name="Powell A.J."/>
            <person name="Barry K."/>
            <person name="Miller A.N."/>
            <person name="Grigoriev I.V."/>
            <person name="Debuchy R."/>
            <person name="Gladieux P."/>
            <person name="Thoren M.H."/>
            <person name="Johannesson H."/>
        </authorList>
    </citation>
    <scope>NUCLEOTIDE SEQUENCE</scope>
    <source>
        <strain evidence="2">CBS 990.96</strain>
    </source>
</reference>
<comment type="caution">
    <text evidence="2">The sequence shown here is derived from an EMBL/GenBank/DDBJ whole genome shotgun (WGS) entry which is preliminary data.</text>
</comment>
<keyword evidence="1" id="KW-1133">Transmembrane helix</keyword>
<sequence length="512" mass="57986">MTGLFMTPLTVLALICYSLLYSGPVDGLFLAIVFCLRQYGLSWPLVMQTAATAIVIFMLFQIIRITKTSWAVADKTLIFPCKVEYSFAKFYPTKQIFSGRCLMVGVHVEREGNAKARKKLDGYLKGEGVDPSTYPNVYLITSPRYFGVRLNPVSLWYLYDADKCLAAMIVEVSENLSEQRMNYLRLDNDGVSSTFTFKSSQGSCKLATTDPLGDRGALVAHLELRSSNGHVKLASKLTSEGLGLDPSKMLMLNKLGFLMYWWLWVGLVTGPRVLKQKAMLMYLDGLHMWWTPRPLDGSTDRMANSIERQLEPIFQRYLRHLVDQSSASLNVKYVSSGILQDTDEVMSSAIVLRGSGAPEEMEVRVLSPLFYSRFVYYAHDLEAFFCELHESHTISVSRPDLLPKLLLRKPTTKLESSNLRQYVYFKLIQRLRVRPKPVGEAQAKGNVIDIRRFYISPIDAYVMANEDATSQTVYRNCVLKLFLADRISFRSVGLLEVGQLFLQAFLIGVFLS</sequence>
<evidence type="ECO:0000313" key="3">
    <source>
        <dbReference type="Proteomes" id="UP001301958"/>
    </source>
</evidence>
<dbReference type="PANTHER" id="PTHR33973:SF4">
    <property type="entry name" value="OS07G0153300 PROTEIN"/>
    <property type="match status" value="1"/>
</dbReference>
<reference evidence="2" key="1">
    <citation type="journal article" date="2023" name="Mol. Phylogenet. Evol.">
        <title>Genome-scale phylogeny and comparative genomics of the fungal order Sordariales.</title>
        <authorList>
            <person name="Hensen N."/>
            <person name="Bonometti L."/>
            <person name="Westerberg I."/>
            <person name="Brannstrom I.O."/>
            <person name="Guillou S."/>
            <person name="Cros-Aarteil S."/>
            <person name="Calhoun S."/>
            <person name="Haridas S."/>
            <person name="Kuo A."/>
            <person name="Mondo S."/>
            <person name="Pangilinan J."/>
            <person name="Riley R."/>
            <person name="LaButti K."/>
            <person name="Andreopoulos B."/>
            <person name="Lipzen A."/>
            <person name="Chen C."/>
            <person name="Yan M."/>
            <person name="Daum C."/>
            <person name="Ng V."/>
            <person name="Clum A."/>
            <person name="Steindorff A."/>
            <person name="Ohm R.A."/>
            <person name="Martin F."/>
            <person name="Silar P."/>
            <person name="Natvig D.O."/>
            <person name="Lalanne C."/>
            <person name="Gautier V."/>
            <person name="Ament-Velasquez S.L."/>
            <person name="Kruys A."/>
            <person name="Hutchinson M.I."/>
            <person name="Powell A.J."/>
            <person name="Barry K."/>
            <person name="Miller A.N."/>
            <person name="Grigoriev I.V."/>
            <person name="Debuchy R."/>
            <person name="Gladieux P."/>
            <person name="Hiltunen Thoren M."/>
            <person name="Johannesson H."/>
        </authorList>
    </citation>
    <scope>NUCLEOTIDE SEQUENCE</scope>
    <source>
        <strain evidence="2">CBS 990.96</strain>
    </source>
</reference>
<dbReference type="InterPro" id="IPR010775">
    <property type="entry name" value="DUF1365"/>
</dbReference>
<keyword evidence="1" id="KW-0472">Membrane</keyword>
<protein>
    <submittedName>
        <fullName evidence="2">Uncharacterized protein</fullName>
    </submittedName>
</protein>
<proteinExistence type="predicted"/>
<evidence type="ECO:0000256" key="1">
    <source>
        <dbReference type="SAM" id="Phobius"/>
    </source>
</evidence>
<dbReference type="EMBL" id="MU865300">
    <property type="protein sequence ID" value="KAK4230225.1"/>
    <property type="molecule type" value="Genomic_DNA"/>
</dbReference>